<feature type="domain" description="SUF system FeS cluster assembly SufBD N-terminal" evidence="3">
    <location>
        <begin position="139"/>
        <end position="206"/>
    </location>
</feature>
<evidence type="ECO:0000313" key="5">
    <source>
        <dbReference type="Proteomes" id="UP000230843"/>
    </source>
</evidence>
<dbReference type="AlphaFoldDB" id="A0A2M7Z724"/>
<proteinExistence type="inferred from homology"/>
<evidence type="ECO:0000259" key="2">
    <source>
        <dbReference type="Pfam" id="PF01458"/>
    </source>
</evidence>
<dbReference type="GO" id="GO:0016226">
    <property type="term" value="P:iron-sulfur cluster assembly"/>
    <property type="evidence" value="ECO:0007669"/>
    <property type="project" value="InterPro"/>
</dbReference>
<dbReference type="Proteomes" id="UP000230843">
    <property type="component" value="Unassembled WGS sequence"/>
</dbReference>
<feature type="domain" description="SUF system FeS cluster assembly SufBD core" evidence="2">
    <location>
        <begin position="209"/>
        <end position="443"/>
    </location>
</feature>
<comment type="similarity">
    <text evidence="1">Belongs to the iron-sulfur cluster assembly SufBD family.</text>
</comment>
<sequence length="472" mass="52605">MISKEQKIIDGLKNNRVLYDKADDDFSAFKTKLGVSREVILEISKQKNEPAWMLEKRLQAYDLYVEKEIPKWGPDLSELDLEKIVYYTKPDAEESVNWENVPEEIKRTFDRLGISEAEKKSLAGVGAQYDSGVIYHNIQEDLKKQGVVFENMDTAVKKYSELVKKYFMTQCVPINDHKFAMLHMAVWSGGTFIYIPKNVKVTLPLQAYFRMNAMAGGQFEHTLIIADEGSEVQYIEGCSAPRYAVNSLHAGCVEIFVGKGARVRYYSIENWSKNTYNLNTKRALVDEDGVIEWINGNLGSGVTMLYPCSILRGKNARSDSLGIAFAGNGQNQDAGAKVIHVAENTKSNIKAKSISVDGGVSTYRGMVFVNKKAKNSSVSVECGALLMGKNSISNTTPTMKIHNNDVDIIHEARAGKIGEEEIFYLMSKGLSEEDAIKLVVSGFIEPIVKALPLEYALELNNLISLEMENSIG</sequence>
<gene>
    <name evidence="4" type="primary">sufB</name>
    <name evidence="4" type="ORF">CO137_01730</name>
</gene>
<dbReference type="InterPro" id="IPR010231">
    <property type="entry name" value="SUF_FeS_clus_asmbl_SufB"/>
</dbReference>
<comment type="caution">
    <text evidence="4">The sequence shown here is derived from an EMBL/GenBank/DDBJ whole genome shotgun (WGS) entry which is preliminary data.</text>
</comment>
<dbReference type="InterPro" id="IPR000825">
    <property type="entry name" value="SUF_FeS_clus_asmbl_SufBD_core"/>
</dbReference>
<dbReference type="Pfam" id="PF19295">
    <property type="entry name" value="SufBD_N"/>
    <property type="match status" value="1"/>
</dbReference>
<protein>
    <submittedName>
        <fullName evidence="4">Fe-S cluster assembly protein SufB</fullName>
    </submittedName>
</protein>
<dbReference type="InterPro" id="IPR045595">
    <property type="entry name" value="SufBD_N"/>
</dbReference>
<evidence type="ECO:0000259" key="3">
    <source>
        <dbReference type="Pfam" id="PF19295"/>
    </source>
</evidence>
<evidence type="ECO:0000313" key="4">
    <source>
        <dbReference type="EMBL" id="PJA89927.1"/>
    </source>
</evidence>
<dbReference type="EMBL" id="PFVJ01000037">
    <property type="protein sequence ID" value="PJA89927.1"/>
    <property type="molecule type" value="Genomic_DNA"/>
</dbReference>
<dbReference type="Pfam" id="PF01458">
    <property type="entry name" value="SUFBD_core"/>
    <property type="match status" value="1"/>
</dbReference>
<dbReference type="SUPFAM" id="SSF101960">
    <property type="entry name" value="Stabilizer of iron transporter SufD"/>
    <property type="match status" value="1"/>
</dbReference>
<accession>A0A2M7Z724</accession>
<reference evidence="5" key="1">
    <citation type="submission" date="2017-09" db="EMBL/GenBank/DDBJ databases">
        <title>Depth-based differentiation of microbial function through sediment-hosted aquifers and enrichment of novel symbionts in the deep terrestrial subsurface.</title>
        <authorList>
            <person name="Probst A.J."/>
            <person name="Ladd B."/>
            <person name="Jarett J.K."/>
            <person name="Geller-Mcgrath D.E."/>
            <person name="Sieber C.M.K."/>
            <person name="Emerson J.B."/>
            <person name="Anantharaman K."/>
            <person name="Thomas B.C."/>
            <person name="Malmstrom R."/>
            <person name="Stieglmeier M."/>
            <person name="Klingl A."/>
            <person name="Woyke T."/>
            <person name="Ryan C.M."/>
            <person name="Banfield J.F."/>
        </authorList>
    </citation>
    <scope>NUCLEOTIDE SEQUENCE [LARGE SCALE GENOMIC DNA]</scope>
</reference>
<dbReference type="InterPro" id="IPR037284">
    <property type="entry name" value="SUF_FeS_clus_asmbl_SufBD_sf"/>
</dbReference>
<name>A0A2M7Z724_9BACT</name>
<dbReference type="PANTHER" id="PTHR30508">
    <property type="entry name" value="FES CLUSTER ASSEMBLY PROTEIN SUF"/>
    <property type="match status" value="1"/>
</dbReference>
<dbReference type="PANTHER" id="PTHR30508:SF1">
    <property type="entry name" value="UPF0051 PROTEIN ABCI8, CHLOROPLASTIC-RELATED"/>
    <property type="match status" value="1"/>
</dbReference>
<dbReference type="NCBIfam" id="TIGR01980">
    <property type="entry name" value="sufB"/>
    <property type="match status" value="1"/>
</dbReference>
<dbReference type="InterPro" id="IPR055346">
    <property type="entry name" value="Fe-S_cluster_assembly_SufBD"/>
</dbReference>
<evidence type="ECO:0000256" key="1">
    <source>
        <dbReference type="ARBA" id="ARBA00043967"/>
    </source>
</evidence>
<organism evidence="4 5">
    <name type="scientific">Candidatus Magasanikbacteria bacterium CG_4_9_14_3_um_filter_32_9</name>
    <dbReference type="NCBI Taxonomy" id="1974644"/>
    <lineage>
        <taxon>Bacteria</taxon>
        <taxon>Candidatus Magasanikiibacteriota</taxon>
    </lineage>
</organism>